<name>A0A0P1E0Y3_9RHOB</name>
<gene>
    <name evidence="2" type="ORF">RUM4293_00327</name>
</gene>
<feature type="transmembrane region" description="Helical" evidence="1">
    <location>
        <begin position="6"/>
        <end position="32"/>
    </location>
</feature>
<evidence type="ECO:0000313" key="2">
    <source>
        <dbReference type="EMBL" id="CUH41455.1"/>
    </source>
</evidence>
<feature type="transmembrane region" description="Helical" evidence="1">
    <location>
        <begin position="131"/>
        <end position="154"/>
    </location>
</feature>
<organism evidence="2 3">
    <name type="scientific">Ruegeria atlantica</name>
    <dbReference type="NCBI Taxonomy" id="81569"/>
    <lineage>
        <taxon>Bacteria</taxon>
        <taxon>Pseudomonadati</taxon>
        <taxon>Pseudomonadota</taxon>
        <taxon>Alphaproteobacteria</taxon>
        <taxon>Rhodobacterales</taxon>
        <taxon>Roseobacteraceae</taxon>
        <taxon>Ruegeria</taxon>
    </lineage>
</organism>
<evidence type="ECO:0000313" key="3">
    <source>
        <dbReference type="Proteomes" id="UP000050786"/>
    </source>
</evidence>
<proteinExistence type="predicted"/>
<feature type="transmembrane region" description="Helical" evidence="1">
    <location>
        <begin position="166"/>
        <end position="184"/>
    </location>
</feature>
<feature type="transmembrane region" description="Helical" evidence="1">
    <location>
        <begin position="65"/>
        <end position="85"/>
    </location>
</feature>
<feature type="transmembrane region" description="Helical" evidence="1">
    <location>
        <begin position="105"/>
        <end position="125"/>
    </location>
</feature>
<keyword evidence="1" id="KW-0812">Transmembrane</keyword>
<evidence type="ECO:0000256" key="1">
    <source>
        <dbReference type="SAM" id="Phobius"/>
    </source>
</evidence>
<evidence type="ECO:0008006" key="4">
    <source>
        <dbReference type="Google" id="ProtNLM"/>
    </source>
</evidence>
<reference evidence="3" key="1">
    <citation type="submission" date="2015-09" db="EMBL/GenBank/DDBJ databases">
        <authorList>
            <person name="Rodrigo-Torres L."/>
            <person name="Arahal D.R."/>
        </authorList>
    </citation>
    <scope>NUCLEOTIDE SEQUENCE [LARGE SCALE GENOMIC DNA]</scope>
    <source>
        <strain evidence="3">CECT 4293</strain>
    </source>
</reference>
<keyword evidence="1" id="KW-1133">Transmembrane helix</keyword>
<keyword evidence="1" id="KW-0472">Membrane</keyword>
<protein>
    <recommendedName>
        <fullName evidence="4">Cadmium resistance transporter family protein</fullName>
    </recommendedName>
</protein>
<feature type="transmembrane region" description="Helical" evidence="1">
    <location>
        <begin position="39"/>
        <end position="59"/>
    </location>
</feature>
<dbReference type="Proteomes" id="UP000050786">
    <property type="component" value="Unassembled WGS sequence"/>
</dbReference>
<keyword evidence="3" id="KW-1185">Reference proteome</keyword>
<dbReference type="EMBL" id="CYPS01000008">
    <property type="protein sequence ID" value="CUH41455.1"/>
    <property type="molecule type" value="Genomic_DNA"/>
</dbReference>
<accession>A0A0P1E0Y3</accession>
<dbReference type="RefSeq" id="WP_058271577.1">
    <property type="nucleotide sequence ID" value="NZ_CYPS01000008.1"/>
</dbReference>
<dbReference type="AlphaFoldDB" id="A0A0P1E0Y3"/>
<sequence>MIEHILFAFSAAIVTISTNLDNLVILFGLIMVMETRRAVFGFAAAQMIILSLSLVIASGLDHSRFLNWVGYLGIIPLSLGLYGIWRQRKGSGGRQLPDTGAITSVVALFLTLSIDTLAAMTPLFADSTPAFRLTALIGAGCALATLIGIASWGAPRAQVLGPRFARLDRIAPYIMVALGLYILVNSPTDVL</sequence>